<evidence type="ECO:0000256" key="3">
    <source>
        <dbReference type="ARBA" id="ARBA00022448"/>
    </source>
</evidence>
<dbReference type="PROSITE" id="PS50192">
    <property type="entry name" value="T_SNARE"/>
    <property type="match status" value="1"/>
</dbReference>
<keyword evidence="4" id="KW-0653">Protein transport</keyword>
<evidence type="ECO:0000313" key="8">
    <source>
        <dbReference type="EMBL" id="MBX68539.1"/>
    </source>
</evidence>
<dbReference type="PANTHER" id="PTHR19305:SF9">
    <property type="entry name" value="SYNAPTOSOMAL-ASSOCIATED PROTEIN 29"/>
    <property type="match status" value="1"/>
</dbReference>
<dbReference type="CDD" id="cd15861">
    <property type="entry name" value="SNARE_SNAP25N_23N_29N_SEC9N"/>
    <property type="match status" value="1"/>
</dbReference>
<sequence length="305" mass="34038">MLGSRKSPLKVAKHNKIDTEYPVPSQPNPFDSDDDLDSRKTLKSSRKTSSEPNLMTPGVSTNPFDNDEERGVQSSSSYSLTSAARNKYKNDFHDFGGVENQSLQELEDYAVYKAEETTKSVNGCLKIAEEMREDGTKTLIKLHQQGEQITRTHNVVVEVDHDLSRGEKLLGSLGGMFSRTWKPKKTRPITGPVITADVTPNRRAAHLDQREKLGLNPVPKGRSKTQIPSSEPTNALEKVEMEKAKQDDALGDLSNLLGELKEMAVDMGSEIERQTKPLDHVQDDVDELNFRVRGANQRGRRLLGK</sequence>
<feature type="compositionally biased region" description="Polar residues" evidence="6">
    <location>
        <begin position="224"/>
        <end position="233"/>
    </location>
</feature>
<dbReference type="SMART" id="SM00397">
    <property type="entry name" value="t_SNARE"/>
    <property type="match status" value="2"/>
</dbReference>
<dbReference type="GO" id="GO:0015031">
    <property type="term" value="P:protein transport"/>
    <property type="evidence" value="ECO:0007669"/>
    <property type="project" value="UniProtKB-KW"/>
</dbReference>
<name>A0A2P2QND9_RHIMU</name>
<reference evidence="8" key="1">
    <citation type="submission" date="2018-02" db="EMBL/GenBank/DDBJ databases">
        <title>Rhizophora mucronata_Transcriptome.</title>
        <authorList>
            <person name="Meera S.P."/>
            <person name="Sreeshan A."/>
            <person name="Augustine A."/>
        </authorList>
    </citation>
    <scope>NUCLEOTIDE SEQUENCE</scope>
    <source>
        <tissue evidence="8">Leaf</tissue>
    </source>
</reference>
<keyword evidence="5" id="KW-0472">Membrane</keyword>
<feature type="domain" description="T-SNARE coiled-coil homology" evidence="7">
    <location>
        <begin position="240"/>
        <end position="302"/>
    </location>
</feature>
<protein>
    <submittedName>
        <fullName evidence="8">Uncharacterized protein MANES_14G083800</fullName>
    </submittedName>
</protein>
<feature type="region of interest" description="Disordered" evidence="6">
    <location>
        <begin position="1"/>
        <end position="78"/>
    </location>
</feature>
<dbReference type="InterPro" id="IPR044766">
    <property type="entry name" value="NPSN/SNAP25-like_N_SNARE"/>
</dbReference>
<feature type="region of interest" description="Disordered" evidence="6">
    <location>
        <begin position="214"/>
        <end position="233"/>
    </location>
</feature>
<proteinExistence type="inferred from homology"/>
<accession>A0A2P2QND9</accession>
<dbReference type="Gene3D" id="1.20.5.110">
    <property type="match status" value="2"/>
</dbReference>
<evidence type="ECO:0000256" key="4">
    <source>
        <dbReference type="ARBA" id="ARBA00022927"/>
    </source>
</evidence>
<comment type="similarity">
    <text evidence="2">Belongs to the SNAP-25 family.</text>
</comment>
<dbReference type="EMBL" id="GGEC01088055">
    <property type="protein sequence ID" value="MBX68539.1"/>
    <property type="molecule type" value="Transcribed_RNA"/>
</dbReference>
<dbReference type="GO" id="GO:0031201">
    <property type="term" value="C:SNARE complex"/>
    <property type="evidence" value="ECO:0007669"/>
    <property type="project" value="InterPro"/>
</dbReference>
<evidence type="ECO:0000256" key="5">
    <source>
        <dbReference type="ARBA" id="ARBA00023136"/>
    </source>
</evidence>
<comment type="subcellular location">
    <subcellularLocation>
        <location evidence="1">Membrane</location>
    </subcellularLocation>
</comment>
<dbReference type="AlphaFoldDB" id="A0A2P2QND9"/>
<organism evidence="8">
    <name type="scientific">Rhizophora mucronata</name>
    <name type="common">Asiatic mangrove</name>
    <dbReference type="NCBI Taxonomy" id="61149"/>
    <lineage>
        <taxon>Eukaryota</taxon>
        <taxon>Viridiplantae</taxon>
        <taxon>Streptophyta</taxon>
        <taxon>Embryophyta</taxon>
        <taxon>Tracheophyta</taxon>
        <taxon>Spermatophyta</taxon>
        <taxon>Magnoliopsida</taxon>
        <taxon>eudicotyledons</taxon>
        <taxon>Gunneridae</taxon>
        <taxon>Pentapetalae</taxon>
        <taxon>rosids</taxon>
        <taxon>fabids</taxon>
        <taxon>Malpighiales</taxon>
        <taxon>Rhizophoraceae</taxon>
        <taxon>Rhizophora</taxon>
    </lineage>
</organism>
<evidence type="ECO:0000259" key="7">
    <source>
        <dbReference type="PROSITE" id="PS50192"/>
    </source>
</evidence>
<dbReference type="PANTHER" id="PTHR19305">
    <property type="entry name" value="SYNAPTOSOMAL ASSOCIATED PROTEIN"/>
    <property type="match status" value="1"/>
</dbReference>
<dbReference type="FunFam" id="1.20.5.110:FF:000031">
    <property type="entry name" value="SNAP25 homologous protein SNAP33"/>
    <property type="match status" value="1"/>
</dbReference>
<dbReference type="FunFam" id="1.20.5.110:FF:000040">
    <property type="entry name" value="SNAP25 homologous protein SNAP33"/>
    <property type="match status" value="1"/>
</dbReference>
<dbReference type="GO" id="GO:0005484">
    <property type="term" value="F:SNAP receptor activity"/>
    <property type="evidence" value="ECO:0007669"/>
    <property type="project" value="InterPro"/>
</dbReference>
<evidence type="ECO:0000256" key="1">
    <source>
        <dbReference type="ARBA" id="ARBA00004370"/>
    </source>
</evidence>
<keyword evidence="3" id="KW-0813">Transport</keyword>
<dbReference type="CDD" id="cd15841">
    <property type="entry name" value="SNARE_Qc"/>
    <property type="match status" value="1"/>
</dbReference>
<dbReference type="GO" id="GO:0005886">
    <property type="term" value="C:plasma membrane"/>
    <property type="evidence" value="ECO:0007669"/>
    <property type="project" value="TreeGrafter"/>
</dbReference>
<dbReference type="GO" id="GO:0016192">
    <property type="term" value="P:vesicle-mediated transport"/>
    <property type="evidence" value="ECO:0007669"/>
    <property type="project" value="UniProtKB-ARBA"/>
</dbReference>
<dbReference type="InterPro" id="IPR000727">
    <property type="entry name" value="T_SNARE_dom"/>
</dbReference>
<dbReference type="SUPFAM" id="SSF58038">
    <property type="entry name" value="SNARE fusion complex"/>
    <property type="match status" value="2"/>
</dbReference>
<evidence type="ECO:0000256" key="6">
    <source>
        <dbReference type="SAM" id="MobiDB-lite"/>
    </source>
</evidence>
<evidence type="ECO:0000256" key="2">
    <source>
        <dbReference type="ARBA" id="ARBA00009480"/>
    </source>
</evidence>